<dbReference type="InterPro" id="IPR004154">
    <property type="entry name" value="Anticodon-bd"/>
</dbReference>
<evidence type="ECO:0000256" key="3">
    <source>
        <dbReference type="ARBA" id="ARBA00022598"/>
    </source>
</evidence>
<comment type="subunit">
    <text evidence="2 9">Homodimer.</text>
</comment>
<feature type="binding site" evidence="10">
    <location>
        <position position="139"/>
    </location>
    <ligand>
        <name>L-histidine</name>
        <dbReference type="ChEBI" id="CHEBI:57595"/>
    </ligand>
</feature>
<dbReference type="GO" id="GO:0006427">
    <property type="term" value="P:histidyl-tRNA aminoacylation"/>
    <property type="evidence" value="ECO:0007669"/>
    <property type="project" value="UniProtKB-UniRule"/>
</dbReference>
<keyword evidence="3 9" id="KW-0436">Ligase</keyword>
<evidence type="ECO:0000313" key="12">
    <source>
        <dbReference type="EMBL" id="QDT00291.1"/>
    </source>
</evidence>
<comment type="catalytic activity">
    <reaction evidence="8 9">
        <text>tRNA(His) + L-histidine + ATP = L-histidyl-tRNA(His) + AMP + diphosphate + H(+)</text>
        <dbReference type="Rhea" id="RHEA:17313"/>
        <dbReference type="Rhea" id="RHEA-COMP:9665"/>
        <dbReference type="Rhea" id="RHEA-COMP:9689"/>
        <dbReference type="ChEBI" id="CHEBI:15378"/>
        <dbReference type="ChEBI" id="CHEBI:30616"/>
        <dbReference type="ChEBI" id="CHEBI:33019"/>
        <dbReference type="ChEBI" id="CHEBI:57595"/>
        <dbReference type="ChEBI" id="CHEBI:78442"/>
        <dbReference type="ChEBI" id="CHEBI:78527"/>
        <dbReference type="ChEBI" id="CHEBI:456215"/>
        <dbReference type="EC" id="6.1.1.21"/>
    </reaction>
</comment>
<organism evidence="12 13">
    <name type="scientific">Adhaeretor mobilis</name>
    <dbReference type="NCBI Taxonomy" id="1930276"/>
    <lineage>
        <taxon>Bacteria</taxon>
        <taxon>Pseudomonadati</taxon>
        <taxon>Planctomycetota</taxon>
        <taxon>Planctomycetia</taxon>
        <taxon>Pirellulales</taxon>
        <taxon>Lacipirellulaceae</taxon>
        <taxon>Adhaeretor</taxon>
    </lineage>
</organism>
<evidence type="ECO:0000256" key="1">
    <source>
        <dbReference type="ARBA" id="ARBA00008226"/>
    </source>
</evidence>
<dbReference type="OrthoDB" id="9800814at2"/>
<dbReference type="InterPro" id="IPR006195">
    <property type="entry name" value="aa-tRNA-synth_II"/>
</dbReference>
<keyword evidence="9" id="KW-0963">Cytoplasm</keyword>
<keyword evidence="5 9" id="KW-0067">ATP-binding</keyword>
<evidence type="ECO:0000256" key="4">
    <source>
        <dbReference type="ARBA" id="ARBA00022741"/>
    </source>
</evidence>
<evidence type="ECO:0000256" key="2">
    <source>
        <dbReference type="ARBA" id="ARBA00011738"/>
    </source>
</evidence>
<dbReference type="CDD" id="cd00773">
    <property type="entry name" value="HisRS-like_core"/>
    <property type="match status" value="1"/>
</dbReference>
<keyword evidence="7 9" id="KW-0030">Aminoacyl-tRNA synthetase</keyword>
<sequence>MSKKDKAQRPKARRPKGFRDAFAPQVIARRDMLDKISSVYERFGFQPLETSSIEYVDALGKFLPDKDAPDTGIFAFRDDLDDQWLGLRYDLTAQLARVVAEHRLELPTPFRRYQYGPVWRREIKPGKDRFRQFYQCDFDTVGAGSITADAEVCEVLAAAMRALGINDFVIRVNNRKVLNGLLEVLGIDDPAICGDVLRSLDKLDDLGMEGLAAQLGEGRKDKSGSIVAGVGLETPAIDQLLAYLQCRADDRAATCAALMKMTEASEAGREGVEELMQIDELLQVMDLGPEQVRFDPSLVRGLDYYTGPVFEIELPFEVKVKGKTKKFGSVAGGGRYDYLVERFTGQKVPATGASIGVDRLLAALEHLEGDSQELPLGPVIVTIMEKDRLGEYQRMVQELRSASIAAELYHGSSGFKAQMKYADRRRAPVVVIAGGSEFEKGEVTLKNMGLGKKLAEEIDDNKTWRNEQPAQTTVASNQLAASVQAILRGE</sequence>
<dbReference type="CDD" id="cd00859">
    <property type="entry name" value="HisRS_anticodon"/>
    <property type="match status" value="1"/>
</dbReference>
<dbReference type="PANTHER" id="PTHR11476">
    <property type="entry name" value="HISTIDYL-TRNA SYNTHETASE"/>
    <property type="match status" value="1"/>
</dbReference>
<keyword evidence="13" id="KW-1185">Reference proteome</keyword>
<dbReference type="EMBL" id="CP036263">
    <property type="protein sequence ID" value="QDT00291.1"/>
    <property type="molecule type" value="Genomic_DNA"/>
</dbReference>
<evidence type="ECO:0000259" key="11">
    <source>
        <dbReference type="PROSITE" id="PS50862"/>
    </source>
</evidence>
<feature type="domain" description="Aminoacyl-transfer RNA synthetases class-II family profile" evidence="11">
    <location>
        <begin position="41"/>
        <end position="375"/>
    </location>
</feature>
<evidence type="ECO:0000256" key="5">
    <source>
        <dbReference type="ARBA" id="ARBA00022840"/>
    </source>
</evidence>
<dbReference type="SUPFAM" id="SSF52954">
    <property type="entry name" value="Class II aaRS ABD-related"/>
    <property type="match status" value="1"/>
</dbReference>
<dbReference type="NCBIfam" id="TIGR00442">
    <property type="entry name" value="hisS"/>
    <property type="match status" value="1"/>
</dbReference>
<dbReference type="InterPro" id="IPR033656">
    <property type="entry name" value="HisRS_anticodon"/>
</dbReference>
<dbReference type="EC" id="6.1.1.21" evidence="9"/>
<dbReference type="Proteomes" id="UP000319852">
    <property type="component" value="Chromosome"/>
</dbReference>
<dbReference type="InterPro" id="IPR041715">
    <property type="entry name" value="HisRS-like_core"/>
</dbReference>
<dbReference type="PIRSF" id="PIRSF001549">
    <property type="entry name" value="His-tRNA_synth"/>
    <property type="match status" value="1"/>
</dbReference>
<name>A0A517MZH9_9BACT</name>
<dbReference type="InterPro" id="IPR045864">
    <property type="entry name" value="aa-tRNA-synth_II/BPL/LPL"/>
</dbReference>
<dbReference type="InterPro" id="IPR004516">
    <property type="entry name" value="HisRS/HisZ"/>
</dbReference>
<dbReference type="SUPFAM" id="SSF55681">
    <property type="entry name" value="Class II aaRS and biotin synthetases"/>
    <property type="match status" value="1"/>
</dbReference>
<dbReference type="Pfam" id="PF13393">
    <property type="entry name" value="tRNA-synt_His"/>
    <property type="match status" value="1"/>
</dbReference>
<evidence type="ECO:0000256" key="9">
    <source>
        <dbReference type="HAMAP-Rule" id="MF_00127"/>
    </source>
</evidence>
<reference evidence="12 13" key="1">
    <citation type="submission" date="2019-02" db="EMBL/GenBank/DDBJ databases">
        <title>Deep-cultivation of Planctomycetes and their phenomic and genomic characterization uncovers novel biology.</title>
        <authorList>
            <person name="Wiegand S."/>
            <person name="Jogler M."/>
            <person name="Boedeker C."/>
            <person name="Pinto D."/>
            <person name="Vollmers J."/>
            <person name="Rivas-Marin E."/>
            <person name="Kohn T."/>
            <person name="Peeters S.H."/>
            <person name="Heuer A."/>
            <person name="Rast P."/>
            <person name="Oberbeckmann S."/>
            <person name="Bunk B."/>
            <person name="Jeske O."/>
            <person name="Meyerdierks A."/>
            <person name="Storesund J.E."/>
            <person name="Kallscheuer N."/>
            <person name="Luecker S."/>
            <person name="Lage O.M."/>
            <person name="Pohl T."/>
            <person name="Merkel B.J."/>
            <person name="Hornburger P."/>
            <person name="Mueller R.-W."/>
            <person name="Bruemmer F."/>
            <person name="Labrenz M."/>
            <person name="Spormann A.M."/>
            <person name="Op den Camp H."/>
            <person name="Overmann J."/>
            <person name="Amann R."/>
            <person name="Jetten M.S.M."/>
            <person name="Mascher T."/>
            <person name="Medema M.H."/>
            <person name="Devos D.P."/>
            <person name="Kaster A.-K."/>
            <person name="Ovreas L."/>
            <person name="Rohde M."/>
            <person name="Galperin M.Y."/>
            <person name="Jogler C."/>
        </authorList>
    </citation>
    <scope>NUCLEOTIDE SEQUENCE [LARGE SCALE GENOMIC DNA]</scope>
    <source>
        <strain evidence="12 13">HG15A2</strain>
    </source>
</reference>
<evidence type="ECO:0000256" key="6">
    <source>
        <dbReference type="ARBA" id="ARBA00022917"/>
    </source>
</evidence>
<dbReference type="RefSeq" id="WP_145061696.1">
    <property type="nucleotide sequence ID" value="NZ_CP036263.1"/>
</dbReference>
<accession>A0A517MZH9</accession>
<feature type="binding site" evidence="10">
    <location>
        <begin position="304"/>
        <end position="305"/>
    </location>
    <ligand>
        <name>L-histidine</name>
        <dbReference type="ChEBI" id="CHEBI:57595"/>
    </ligand>
</feature>
<evidence type="ECO:0000256" key="7">
    <source>
        <dbReference type="ARBA" id="ARBA00023146"/>
    </source>
</evidence>
<dbReference type="InterPro" id="IPR015807">
    <property type="entry name" value="His-tRNA-ligase"/>
</dbReference>
<evidence type="ECO:0000313" key="13">
    <source>
        <dbReference type="Proteomes" id="UP000319852"/>
    </source>
</evidence>
<keyword evidence="6 9" id="KW-0648">Protein biosynthesis</keyword>
<protein>
    <recommendedName>
        <fullName evidence="9">Histidine--tRNA ligase</fullName>
        <ecNumber evidence="9">6.1.1.21</ecNumber>
    </recommendedName>
    <alternativeName>
        <fullName evidence="9">Histidyl-tRNA synthetase</fullName>
        <shortName evidence="9">HisRS</shortName>
    </alternativeName>
</protein>
<proteinExistence type="inferred from homology"/>
<gene>
    <name evidence="9 12" type="primary">hisS</name>
    <name evidence="12" type="ORF">HG15A2_36270</name>
</gene>
<evidence type="ECO:0000256" key="8">
    <source>
        <dbReference type="ARBA" id="ARBA00047639"/>
    </source>
</evidence>
<feature type="binding site" evidence="10">
    <location>
        <position position="135"/>
    </location>
    <ligand>
        <name>L-histidine</name>
        <dbReference type="ChEBI" id="CHEBI:57595"/>
    </ligand>
</feature>
<feature type="binding site" evidence="10">
    <location>
        <position position="300"/>
    </location>
    <ligand>
        <name>L-histidine</name>
        <dbReference type="ChEBI" id="CHEBI:57595"/>
    </ligand>
</feature>
<dbReference type="Gene3D" id="3.30.930.10">
    <property type="entry name" value="Bira Bifunctional Protein, Domain 2"/>
    <property type="match status" value="1"/>
</dbReference>
<keyword evidence="4 9" id="KW-0547">Nucleotide-binding</keyword>
<evidence type="ECO:0000256" key="10">
    <source>
        <dbReference type="PIRSR" id="PIRSR001549-1"/>
    </source>
</evidence>
<dbReference type="AlphaFoldDB" id="A0A517MZH9"/>
<feature type="binding site" evidence="10">
    <location>
        <begin position="90"/>
        <end position="92"/>
    </location>
    <ligand>
        <name>L-histidine</name>
        <dbReference type="ChEBI" id="CHEBI:57595"/>
    </ligand>
</feature>
<dbReference type="PROSITE" id="PS50862">
    <property type="entry name" value="AA_TRNA_LIGASE_II"/>
    <property type="match status" value="1"/>
</dbReference>
<dbReference type="GO" id="GO:0005524">
    <property type="term" value="F:ATP binding"/>
    <property type="evidence" value="ECO:0007669"/>
    <property type="project" value="UniProtKB-UniRule"/>
</dbReference>
<dbReference type="HAMAP" id="MF_00127">
    <property type="entry name" value="His_tRNA_synth"/>
    <property type="match status" value="1"/>
</dbReference>
<dbReference type="GO" id="GO:0004821">
    <property type="term" value="F:histidine-tRNA ligase activity"/>
    <property type="evidence" value="ECO:0007669"/>
    <property type="project" value="UniProtKB-UniRule"/>
</dbReference>
<dbReference type="Gene3D" id="3.40.50.800">
    <property type="entry name" value="Anticodon-binding domain"/>
    <property type="match status" value="1"/>
</dbReference>
<dbReference type="GO" id="GO:0005737">
    <property type="term" value="C:cytoplasm"/>
    <property type="evidence" value="ECO:0007669"/>
    <property type="project" value="UniProtKB-SubCell"/>
</dbReference>
<dbReference type="Pfam" id="PF03129">
    <property type="entry name" value="HGTP_anticodon"/>
    <property type="match status" value="1"/>
</dbReference>
<dbReference type="KEGG" id="amob:HG15A2_36270"/>
<feature type="binding site" evidence="10">
    <location>
        <position position="120"/>
    </location>
    <ligand>
        <name>L-histidine</name>
        <dbReference type="ChEBI" id="CHEBI:57595"/>
    </ligand>
</feature>
<comment type="similarity">
    <text evidence="1 9">Belongs to the class-II aminoacyl-tRNA synthetase family.</text>
</comment>
<dbReference type="InterPro" id="IPR036621">
    <property type="entry name" value="Anticodon-bd_dom_sf"/>
</dbReference>
<dbReference type="PANTHER" id="PTHR11476:SF7">
    <property type="entry name" value="HISTIDINE--TRNA LIGASE"/>
    <property type="match status" value="1"/>
</dbReference>
<comment type="subcellular location">
    <subcellularLocation>
        <location evidence="9">Cytoplasm</location>
    </subcellularLocation>
</comment>